<gene>
    <name evidence="1" type="ORF">V1477_016522</name>
</gene>
<evidence type="ECO:0000313" key="2">
    <source>
        <dbReference type="Proteomes" id="UP001607303"/>
    </source>
</evidence>
<proteinExistence type="predicted"/>
<evidence type="ECO:0000313" key="1">
    <source>
        <dbReference type="EMBL" id="KAL2729342.1"/>
    </source>
</evidence>
<dbReference type="Proteomes" id="UP001607303">
    <property type="component" value="Unassembled WGS sequence"/>
</dbReference>
<organism evidence="1 2">
    <name type="scientific">Vespula maculifrons</name>
    <name type="common">Eastern yellow jacket</name>
    <name type="synonym">Wasp</name>
    <dbReference type="NCBI Taxonomy" id="7453"/>
    <lineage>
        <taxon>Eukaryota</taxon>
        <taxon>Metazoa</taxon>
        <taxon>Ecdysozoa</taxon>
        <taxon>Arthropoda</taxon>
        <taxon>Hexapoda</taxon>
        <taxon>Insecta</taxon>
        <taxon>Pterygota</taxon>
        <taxon>Neoptera</taxon>
        <taxon>Endopterygota</taxon>
        <taxon>Hymenoptera</taxon>
        <taxon>Apocrita</taxon>
        <taxon>Aculeata</taxon>
        <taxon>Vespoidea</taxon>
        <taxon>Vespidae</taxon>
        <taxon>Vespinae</taxon>
        <taxon>Vespula</taxon>
    </lineage>
</organism>
<name>A0ABD2B9C9_VESMC</name>
<dbReference type="EMBL" id="JAYRBN010000097">
    <property type="protein sequence ID" value="KAL2729342.1"/>
    <property type="molecule type" value="Genomic_DNA"/>
</dbReference>
<dbReference type="AlphaFoldDB" id="A0ABD2B9C9"/>
<keyword evidence="2" id="KW-1185">Reference proteome</keyword>
<protein>
    <submittedName>
        <fullName evidence="1">Uncharacterized protein</fullName>
    </submittedName>
</protein>
<comment type="caution">
    <text evidence="1">The sequence shown here is derived from an EMBL/GenBank/DDBJ whole genome shotgun (WGS) entry which is preliminary data.</text>
</comment>
<sequence>MYGDTFMYMSKLNLAFESSVCAIVVELFSRRLNASNLISTSAVSHSEENVNRICNIIIGTQLYVLQFDVILDALYE</sequence>
<reference evidence="1 2" key="1">
    <citation type="journal article" date="2024" name="Ann. Entomol. Soc. Am.">
        <title>Genomic analyses of the southern and eastern yellowjacket wasps (Hymenoptera: Vespidae) reveal evolutionary signatures of social life.</title>
        <authorList>
            <person name="Catto M.A."/>
            <person name="Caine P.B."/>
            <person name="Orr S.E."/>
            <person name="Hunt B.G."/>
            <person name="Goodisman M.A.D."/>
        </authorList>
    </citation>
    <scope>NUCLEOTIDE SEQUENCE [LARGE SCALE GENOMIC DNA]</scope>
    <source>
        <strain evidence="1">232</strain>
        <tissue evidence="1">Head and thorax</tissue>
    </source>
</reference>
<accession>A0ABD2B9C9</accession>